<organism evidence="3 4">
    <name type="scientific">Chytriomyces confervae</name>
    <dbReference type="NCBI Taxonomy" id="246404"/>
    <lineage>
        <taxon>Eukaryota</taxon>
        <taxon>Fungi</taxon>
        <taxon>Fungi incertae sedis</taxon>
        <taxon>Chytridiomycota</taxon>
        <taxon>Chytridiomycota incertae sedis</taxon>
        <taxon>Chytridiomycetes</taxon>
        <taxon>Chytridiales</taxon>
        <taxon>Chytriomycetaceae</taxon>
        <taxon>Chytriomyces</taxon>
    </lineage>
</organism>
<dbReference type="InterPro" id="IPR045107">
    <property type="entry name" value="SAC3/GANP/THP3"/>
</dbReference>
<sequence length="950" mass="104766">KTLDYLFHTVIAEHGLQESQPFVRDRTRGIRNDFTLQNYRHMEAITCHERIARYHIVVASQLIAHEGFSLQQEMEQIRKTLQSLREYYTDMRKESIPCPNEAEFQAYYILSHIWNNDIATLAETLPFHIFNDPRVQLALEFQHLAQCSTAPVFKGMKRSLGSLSFYTRFFAKVADTSTSYLVAALLHQEFDRVRCNALRSMNRVLWDLEPRVSLLELAALLGYNDVQEVATVLEYYEVKVEETMEGERVACLGKDPPTKNSKLKSKSFQDGKRVSLQPRPSIRLVGSKATGVQIQDIIDGFDVGLAKPVPPPEGYNARSSVAAPFTPPTVKKQISATIKSFSDEKPMQNWSGNNLTTSNGQVPSSSSTTNTISSLPISDKLQPAVDASKTKSSAFGGSSVFGSSVFGPKAVGAKSGVFSNLSPSATEFKSQNETNSAIKVPNPAVESNNHANPIELPTFLRNPNNTAPAVPSIQSVVPPGNNQGFFAGLTADHASSSAKQFPTSNIAVQPTPPALPTFSGFGALNSAPSLASSANQLSTQPTVEVAAHSLSKEPQPPKAPISFNQLAPPFRIDPTLQQSQPIPTSLSAKPQPATSNEVDLINSFIDDEILTMLRESVQTDQFIVQPWANELILQVLDDQTASIVQEVYESLQVAHTEAVAADCLRRQAGAFRIWFCVAQRRAVKREEGEKRRREKAARFYRDVLLGSAFLNGASLVSQRPKKVASTRFRINSASPPPRPLIDVTQFMYLDIPKLILEPLWTKTYAPINQSVPPKEKATPSQLQWKLVISTPSFYTQNQQDVVSDFNRIASLWTCSKFGAGGDGSGDSRVGMAPSRWIADDTADESDSWRHTGRHSSCSNQDGSKEVGGYVLHELRRLCIDLQVTKNLGMPLYVRKAAAKDVRLSVHVTHVHVAQEAGYPLKENHAAVSSGTRAVLFQLSVFDWEAGIEMR</sequence>
<dbReference type="Pfam" id="PF03399">
    <property type="entry name" value="SAC3_GANP"/>
    <property type="match status" value="1"/>
</dbReference>
<name>A0A507CUK4_9FUNG</name>
<evidence type="ECO:0000313" key="3">
    <source>
        <dbReference type="EMBL" id="TPX42816.1"/>
    </source>
</evidence>
<dbReference type="STRING" id="246404.A0A507CUK4"/>
<dbReference type="Gene3D" id="1.25.40.990">
    <property type="match status" value="1"/>
</dbReference>
<feature type="region of interest" description="Disordered" evidence="1">
    <location>
        <begin position="344"/>
        <end position="375"/>
    </location>
</feature>
<dbReference type="PANTHER" id="PTHR12436:SF3">
    <property type="entry name" value="GERMINAL-CENTER ASSOCIATED NUCLEAR PROTEIN"/>
    <property type="match status" value="1"/>
</dbReference>
<dbReference type="InterPro" id="IPR005062">
    <property type="entry name" value="SAC3/GANP/THP3_conserved"/>
</dbReference>
<evidence type="ECO:0000259" key="2">
    <source>
        <dbReference type="Pfam" id="PF03399"/>
    </source>
</evidence>
<evidence type="ECO:0000256" key="1">
    <source>
        <dbReference type="SAM" id="MobiDB-lite"/>
    </source>
</evidence>
<comment type="caution">
    <text evidence="3">The sequence shown here is derived from an EMBL/GenBank/DDBJ whole genome shotgun (WGS) entry which is preliminary data.</text>
</comment>
<reference evidence="3 4" key="1">
    <citation type="journal article" date="2019" name="Sci. Rep.">
        <title>Comparative genomics of chytrid fungi reveal insights into the obligate biotrophic and pathogenic lifestyle of Synchytrium endobioticum.</title>
        <authorList>
            <person name="van de Vossenberg B.T.L.H."/>
            <person name="Warris S."/>
            <person name="Nguyen H.D.T."/>
            <person name="van Gent-Pelzer M.P.E."/>
            <person name="Joly D.L."/>
            <person name="van de Geest H.C."/>
            <person name="Bonants P.J.M."/>
            <person name="Smith D.S."/>
            <person name="Levesque C.A."/>
            <person name="van der Lee T.A.J."/>
        </authorList>
    </citation>
    <scope>NUCLEOTIDE SEQUENCE [LARGE SCALE GENOMIC DNA]</scope>
    <source>
        <strain evidence="3 4">CBS 675.73</strain>
    </source>
</reference>
<proteinExistence type="predicted"/>
<feature type="compositionally biased region" description="Polar residues" evidence="1">
    <location>
        <begin position="348"/>
        <end position="362"/>
    </location>
</feature>
<dbReference type="GO" id="GO:0005737">
    <property type="term" value="C:cytoplasm"/>
    <property type="evidence" value="ECO:0007669"/>
    <property type="project" value="TreeGrafter"/>
</dbReference>
<dbReference type="PANTHER" id="PTHR12436">
    <property type="entry name" value="80 KDA MCM3-ASSOCIATED PROTEIN"/>
    <property type="match status" value="1"/>
</dbReference>
<dbReference type="GO" id="GO:0006406">
    <property type="term" value="P:mRNA export from nucleus"/>
    <property type="evidence" value="ECO:0007669"/>
    <property type="project" value="TreeGrafter"/>
</dbReference>
<gene>
    <name evidence="3" type="ORF">CcCBS67573_g10489</name>
</gene>
<dbReference type="GO" id="GO:0070390">
    <property type="term" value="C:transcription export complex 2"/>
    <property type="evidence" value="ECO:0007669"/>
    <property type="project" value="TreeGrafter"/>
</dbReference>
<evidence type="ECO:0000313" key="4">
    <source>
        <dbReference type="Proteomes" id="UP000320333"/>
    </source>
</evidence>
<keyword evidence="4" id="KW-1185">Reference proteome</keyword>
<feature type="domain" description="SAC3/GANP/THP3 conserved" evidence="2">
    <location>
        <begin position="1"/>
        <end position="241"/>
    </location>
</feature>
<accession>A0A507CUK4</accession>
<dbReference type="Proteomes" id="UP000320333">
    <property type="component" value="Unassembled WGS sequence"/>
</dbReference>
<protein>
    <recommendedName>
        <fullName evidence="2">SAC3/GANP/THP3 conserved domain-containing protein</fullName>
    </recommendedName>
</protein>
<dbReference type="EMBL" id="QEAP01001608">
    <property type="protein sequence ID" value="TPX42816.1"/>
    <property type="molecule type" value="Genomic_DNA"/>
</dbReference>
<feature type="compositionally biased region" description="Low complexity" evidence="1">
    <location>
        <begin position="363"/>
        <end position="375"/>
    </location>
</feature>
<feature type="non-terminal residue" evidence="3">
    <location>
        <position position="1"/>
    </location>
</feature>
<dbReference type="OrthoDB" id="264795at2759"/>
<dbReference type="AlphaFoldDB" id="A0A507CUK4"/>